<comment type="caution">
    <text evidence="1">The sequence shown here is derived from an EMBL/GenBank/DDBJ whole genome shotgun (WGS) entry which is preliminary data.</text>
</comment>
<evidence type="ECO:0000313" key="2">
    <source>
        <dbReference type="Proteomes" id="UP001586593"/>
    </source>
</evidence>
<sequence>MGDPLRARVAVLDTMVERFQMDPRIAERIYSAQGNPIPALADHPSFTLSALRLQTPTERWYKKQGYVEFYTDKSGYLWTDPATGEKVPVAIVFLKKYLQ</sequence>
<protein>
    <submittedName>
        <fullName evidence="1">Uncharacterized protein</fullName>
    </submittedName>
</protein>
<accession>A0ABR3VEB2</accession>
<name>A0ABR3VEB2_9PEZI</name>
<organism evidence="1 2">
    <name type="scientific">Phialemonium thermophilum</name>
    <dbReference type="NCBI Taxonomy" id="223376"/>
    <lineage>
        <taxon>Eukaryota</taxon>
        <taxon>Fungi</taxon>
        <taxon>Dikarya</taxon>
        <taxon>Ascomycota</taxon>
        <taxon>Pezizomycotina</taxon>
        <taxon>Sordariomycetes</taxon>
        <taxon>Sordariomycetidae</taxon>
        <taxon>Cephalothecales</taxon>
        <taxon>Cephalothecaceae</taxon>
        <taxon>Phialemonium</taxon>
    </lineage>
</organism>
<dbReference type="EMBL" id="JAZHXJ010002232">
    <property type="protein sequence ID" value="KAL1840203.1"/>
    <property type="molecule type" value="Genomic_DNA"/>
</dbReference>
<gene>
    <name evidence="1" type="ORF">VTK73DRAFT_3820</name>
</gene>
<dbReference type="Proteomes" id="UP001586593">
    <property type="component" value="Unassembled WGS sequence"/>
</dbReference>
<proteinExistence type="predicted"/>
<keyword evidence="2" id="KW-1185">Reference proteome</keyword>
<evidence type="ECO:0000313" key="1">
    <source>
        <dbReference type="EMBL" id="KAL1840203.1"/>
    </source>
</evidence>
<reference evidence="1 2" key="1">
    <citation type="journal article" date="2024" name="Commun. Biol.">
        <title>Comparative genomic analysis of thermophilic fungi reveals convergent evolutionary adaptations and gene losses.</title>
        <authorList>
            <person name="Steindorff A.S."/>
            <person name="Aguilar-Pontes M.V."/>
            <person name="Robinson A.J."/>
            <person name="Andreopoulos B."/>
            <person name="LaButti K."/>
            <person name="Kuo A."/>
            <person name="Mondo S."/>
            <person name="Riley R."/>
            <person name="Otillar R."/>
            <person name="Haridas S."/>
            <person name="Lipzen A."/>
            <person name="Grimwood J."/>
            <person name="Schmutz J."/>
            <person name="Clum A."/>
            <person name="Reid I.D."/>
            <person name="Moisan M.C."/>
            <person name="Butler G."/>
            <person name="Nguyen T.T.M."/>
            <person name="Dewar K."/>
            <person name="Conant G."/>
            <person name="Drula E."/>
            <person name="Henrissat B."/>
            <person name="Hansel C."/>
            <person name="Singer S."/>
            <person name="Hutchinson M.I."/>
            <person name="de Vries R.P."/>
            <person name="Natvig D.O."/>
            <person name="Powell A.J."/>
            <person name="Tsang A."/>
            <person name="Grigoriev I.V."/>
        </authorList>
    </citation>
    <scope>NUCLEOTIDE SEQUENCE [LARGE SCALE GENOMIC DNA]</scope>
    <source>
        <strain evidence="1 2">ATCC 24622</strain>
    </source>
</reference>